<keyword evidence="4" id="KW-1185">Reference proteome</keyword>
<dbReference type="Proteomes" id="UP000799767">
    <property type="component" value="Unassembled WGS sequence"/>
</dbReference>
<feature type="compositionally biased region" description="Basic and acidic residues" evidence="2">
    <location>
        <begin position="163"/>
        <end position="173"/>
    </location>
</feature>
<evidence type="ECO:0000313" key="4">
    <source>
        <dbReference type="Proteomes" id="UP000799767"/>
    </source>
</evidence>
<dbReference type="InterPro" id="IPR016117">
    <property type="entry name" value="ArgJ-like_dom_sf"/>
</dbReference>
<gene>
    <name evidence="3" type="ORF">BDY17DRAFT_310761</name>
</gene>
<dbReference type="AlphaFoldDB" id="A0A6A6PRD4"/>
<protein>
    <submittedName>
        <fullName evidence="3">Peptidase family S58-domain-containing protein</fullName>
    </submittedName>
</protein>
<feature type="region of interest" description="Disordered" evidence="2">
    <location>
        <begin position="163"/>
        <end position="183"/>
    </location>
</feature>
<dbReference type="InterPro" id="IPR005321">
    <property type="entry name" value="Peptidase_S58_DmpA"/>
</dbReference>
<reference evidence="3" key="1">
    <citation type="journal article" date="2020" name="Stud. Mycol.">
        <title>101 Dothideomycetes genomes: a test case for predicting lifestyles and emergence of pathogens.</title>
        <authorList>
            <person name="Haridas S."/>
            <person name="Albert R."/>
            <person name="Binder M."/>
            <person name="Bloem J."/>
            <person name="Labutti K."/>
            <person name="Salamov A."/>
            <person name="Andreopoulos B."/>
            <person name="Baker S."/>
            <person name="Barry K."/>
            <person name="Bills G."/>
            <person name="Bluhm B."/>
            <person name="Cannon C."/>
            <person name="Castanera R."/>
            <person name="Culley D."/>
            <person name="Daum C."/>
            <person name="Ezra D."/>
            <person name="Gonzalez J."/>
            <person name="Henrissat B."/>
            <person name="Kuo A."/>
            <person name="Liang C."/>
            <person name="Lipzen A."/>
            <person name="Lutzoni F."/>
            <person name="Magnuson J."/>
            <person name="Mondo S."/>
            <person name="Nolan M."/>
            <person name="Ohm R."/>
            <person name="Pangilinan J."/>
            <person name="Park H.-J."/>
            <person name="Ramirez L."/>
            <person name="Alfaro M."/>
            <person name="Sun H."/>
            <person name="Tritt A."/>
            <person name="Yoshinaga Y."/>
            <person name="Zwiers L.-H."/>
            <person name="Turgeon B."/>
            <person name="Goodwin S."/>
            <person name="Spatafora J."/>
            <person name="Crous P."/>
            <person name="Grigoriev I."/>
        </authorList>
    </citation>
    <scope>NUCLEOTIDE SEQUENCE</scope>
    <source>
        <strain evidence="3">CBS 113389</strain>
    </source>
</reference>
<sequence>MGPTRIRDIGYAPGYYRPGEKNSILDVPGLQVGLKTIHDEAEGVHTGVTLIYPRGVELSRKRPSYAAMHCLNGGGEMTSVHFIKDWGFTSSPIAFTDSMSAGAVYQALAEHSWTVSRALGEDKETGYAHHGWPVVGETWGGGVTDIANPKSIVKHDQVVEAVEDAKSREKVDEGATGGGSGMLCMGHKGGTGTSSRLVPHTEGDFVVGVLVQTNYGQLKMLTIGGVPVGRIFEQQKGKDEGEEVPREITTGSEGSIIVCVVTNAPLLPHQLRRLAARACWGIHAVGGHGTAYNSSGDIIIALSTSDACIPQVVMKHEWNRDIHFRRAVETQTVQTVAHSSIDALFVATAEATEEAILNSLCGAEETRGFDGTVWKALDAGRVEKILRERGVI</sequence>
<dbReference type="SUPFAM" id="SSF56266">
    <property type="entry name" value="DmpA/ArgJ-like"/>
    <property type="match status" value="1"/>
</dbReference>
<accession>A0A6A6PRD4</accession>
<evidence type="ECO:0000256" key="1">
    <source>
        <dbReference type="ARBA" id="ARBA00007068"/>
    </source>
</evidence>
<evidence type="ECO:0000313" key="3">
    <source>
        <dbReference type="EMBL" id="KAF2482231.1"/>
    </source>
</evidence>
<dbReference type="Gene3D" id="3.60.70.12">
    <property type="entry name" value="L-amino peptidase D-ALA esterase/amidase"/>
    <property type="match status" value="1"/>
</dbReference>
<organism evidence="3 4">
    <name type="scientific">Neohortaea acidophila</name>
    <dbReference type="NCBI Taxonomy" id="245834"/>
    <lineage>
        <taxon>Eukaryota</taxon>
        <taxon>Fungi</taxon>
        <taxon>Dikarya</taxon>
        <taxon>Ascomycota</taxon>
        <taxon>Pezizomycotina</taxon>
        <taxon>Dothideomycetes</taxon>
        <taxon>Dothideomycetidae</taxon>
        <taxon>Mycosphaerellales</taxon>
        <taxon>Teratosphaeriaceae</taxon>
        <taxon>Neohortaea</taxon>
    </lineage>
</organism>
<dbReference type="PANTHER" id="PTHR36512:SF3">
    <property type="entry name" value="BLR5678 PROTEIN"/>
    <property type="match status" value="1"/>
</dbReference>
<name>A0A6A6PRD4_9PEZI</name>
<dbReference type="OrthoDB" id="2107894at2759"/>
<dbReference type="GeneID" id="54476477"/>
<comment type="similarity">
    <text evidence="1">Belongs to the peptidase S58 family.</text>
</comment>
<dbReference type="RefSeq" id="XP_033588801.1">
    <property type="nucleotide sequence ID" value="XM_033735475.1"/>
</dbReference>
<dbReference type="EMBL" id="MU001636">
    <property type="protein sequence ID" value="KAF2482231.1"/>
    <property type="molecule type" value="Genomic_DNA"/>
</dbReference>
<dbReference type="GO" id="GO:0004177">
    <property type="term" value="F:aminopeptidase activity"/>
    <property type="evidence" value="ECO:0007669"/>
    <property type="project" value="TreeGrafter"/>
</dbReference>
<evidence type="ECO:0000256" key="2">
    <source>
        <dbReference type="SAM" id="MobiDB-lite"/>
    </source>
</evidence>
<dbReference type="Pfam" id="PF03576">
    <property type="entry name" value="Peptidase_S58"/>
    <property type="match status" value="1"/>
</dbReference>
<proteinExistence type="inferred from homology"/>
<dbReference type="PANTHER" id="PTHR36512">
    <property type="entry name" value="D-AMINOPEPTIDASE"/>
    <property type="match status" value="1"/>
</dbReference>